<feature type="compositionally biased region" description="Basic and acidic residues" evidence="3">
    <location>
        <begin position="1099"/>
        <end position="1112"/>
    </location>
</feature>
<feature type="compositionally biased region" description="Low complexity" evidence="3">
    <location>
        <begin position="406"/>
        <end position="424"/>
    </location>
</feature>
<feature type="compositionally biased region" description="Polar residues" evidence="3">
    <location>
        <begin position="375"/>
        <end position="390"/>
    </location>
</feature>
<feature type="compositionally biased region" description="Pro residues" evidence="3">
    <location>
        <begin position="393"/>
        <end position="405"/>
    </location>
</feature>
<feature type="compositionally biased region" description="Low complexity" evidence="3">
    <location>
        <begin position="54"/>
        <end position="98"/>
    </location>
</feature>
<feature type="compositionally biased region" description="Polar residues" evidence="3">
    <location>
        <begin position="1179"/>
        <end position="1189"/>
    </location>
</feature>
<evidence type="ECO:0000256" key="3">
    <source>
        <dbReference type="SAM" id="MobiDB-lite"/>
    </source>
</evidence>
<dbReference type="Gene3D" id="3.30.1370.10">
    <property type="entry name" value="K Homology domain, type 1"/>
    <property type="match status" value="3"/>
</dbReference>
<dbReference type="InterPro" id="IPR004087">
    <property type="entry name" value="KH_dom"/>
</dbReference>
<dbReference type="SUPFAM" id="SSF54791">
    <property type="entry name" value="Eukaryotic type KH-domain (KH-domain type I)"/>
    <property type="match status" value="3"/>
</dbReference>
<dbReference type="EMBL" id="LN483166">
    <property type="protein sequence ID" value="CED84372.1"/>
    <property type="molecule type" value="Genomic_DNA"/>
</dbReference>
<evidence type="ECO:0000256" key="1">
    <source>
        <dbReference type="ARBA" id="ARBA00022737"/>
    </source>
</evidence>
<feature type="region of interest" description="Disordered" evidence="3">
    <location>
        <begin position="1090"/>
        <end position="1148"/>
    </location>
</feature>
<accession>A0A0F7SQ98</accession>
<organism evidence="5">
    <name type="scientific">Phaffia rhodozyma</name>
    <name type="common">Yeast</name>
    <name type="synonym">Xanthophyllomyces dendrorhous</name>
    <dbReference type="NCBI Taxonomy" id="264483"/>
    <lineage>
        <taxon>Eukaryota</taxon>
        <taxon>Fungi</taxon>
        <taxon>Dikarya</taxon>
        <taxon>Basidiomycota</taxon>
        <taxon>Agaricomycotina</taxon>
        <taxon>Tremellomycetes</taxon>
        <taxon>Cystofilobasidiales</taxon>
        <taxon>Mrakiaceae</taxon>
        <taxon>Phaffia</taxon>
    </lineage>
</organism>
<feature type="region of interest" description="Disordered" evidence="3">
    <location>
        <begin position="54"/>
        <end position="146"/>
    </location>
</feature>
<dbReference type="Pfam" id="PF24563">
    <property type="entry name" value="KH_Mug60-KHD4"/>
    <property type="match status" value="1"/>
</dbReference>
<dbReference type="PANTHER" id="PTHR10627:SF76">
    <property type="entry name" value="KH DOMAIN-CONTAINING PROTEIN YLL032C"/>
    <property type="match status" value="1"/>
</dbReference>
<evidence type="ECO:0000256" key="2">
    <source>
        <dbReference type="PROSITE-ProRule" id="PRU00117"/>
    </source>
</evidence>
<dbReference type="CDD" id="cd22453">
    <property type="entry name" value="KH-I_MUG60_like"/>
    <property type="match status" value="1"/>
</dbReference>
<reference evidence="5" key="1">
    <citation type="submission" date="2014-08" db="EMBL/GenBank/DDBJ databases">
        <authorList>
            <person name="Sharma Rahul"/>
            <person name="Thines Marco"/>
        </authorList>
    </citation>
    <scope>NUCLEOTIDE SEQUENCE</scope>
</reference>
<feature type="compositionally biased region" description="Polar residues" evidence="3">
    <location>
        <begin position="439"/>
        <end position="448"/>
    </location>
</feature>
<feature type="domain" description="K Homology" evidence="4">
    <location>
        <begin position="784"/>
        <end position="864"/>
    </location>
</feature>
<feature type="region of interest" description="Disordered" evidence="3">
    <location>
        <begin position="502"/>
        <end position="538"/>
    </location>
</feature>
<dbReference type="PANTHER" id="PTHR10627">
    <property type="entry name" value="SCP160"/>
    <property type="match status" value="1"/>
</dbReference>
<dbReference type="GO" id="GO:0003729">
    <property type="term" value="F:mRNA binding"/>
    <property type="evidence" value="ECO:0007669"/>
    <property type="project" value="TreeGrafter"/>
</dbReference>
<dbReference type="PROSITE" id="PS50084">
    <property type="entry name" value="KH_TYPE_1"/>
    <property type="match status" value="2"/>
</dbReference>
<name>A0A0F7SQ98_PHARH</name>
<sequence length="1340" mass="145712">MDLFTTSFFLSSPPLIPFSANLPDGSSQTPTEALQRLASEIGSREGCLLTVTPASRVTNPTTTTTTYNSSNSNSNNPPASTSPPSSASPTTVASTSPSLLHYPSFQQSHLRQPAGHAYAQPQPQTQFSYPFPNQPRSPRRSADESYHQTRGYNILISGTHAQVLHAKGAFLRDCQRSIVHRIKVPRSDVLDSPSAAIINQDSFKPGVQARLDDISTLTGASVTVSFDQTASSALGNSARAQGMSEDSREKQAFGLETERTCGIIVEGESSSVDAAKVRVLVFLDELTGLHSASCEIDYKLHSIIAGRKRQVIQTIQEETGTNIYFPTASLSLLPSSMPPSSPLSALPPSPSMPSPLLVRPFGGPGGPIPLPPPGQQSNVRPFQPGHNRTNLPYLPPPPLSMPPQPSASSSPASSSLHPHAHSQPMNAFTPPHRNMLPYPQSQLQQAPGSSYPAYSVYSNPYGPSPQQQQQQQQGGYTGFPGAVSAGAGAGVGISIGPGPVGGRAPGGGIEKALRLNGNGPWESNQSAQMTGPGSGSGEAKNTIWITGEFFGVQRARDMIYQIAGGKIRSKCIISRDTPILPRKLDWLATERVDEVRGIMIDNGTFIQFPTLGSQGSLITVFGDSRVVIERTIRSVMALACQFLDASFWLLPLSFDVLMPSNSINPIGIQPALLHIANASGAEVVWKSNCFEFHGLEGPVRLAVGMALDLEEVKNFHREIRFQIELANEHREFISGKKNGKINKIMKMENVKIKFETFNDYNFLMDLAGNDTDALSGLSMLQEELPAEVSFHVPESYHKRIIGVGGKNIQRIMKKYGVYVKFSNAEEFALLGGYEDNTDNVVARTPAKNAMNLEQLKQSVMELVSPKDKDYIVETVSIPRRYHRTLLGEKSIFIHDIESKTNSTIRFPHKETASDVVTIYGPESQAHIAAAMLLDHVPFEADLHVPFSMELASVLGTPEFVQLIERINREAQVAIVPPARIYQQEQGEDSVFKFKCQRSNLDFLGPAKDALEEYLLARKILIYPSDSHAAPDSYADAFSHFNSALLPSKFNIAETEVPTQGESLVQRRLRPAASAQDVKALFNSTQTFYTESSFQNQSTSDDREIRHSPERPSRHIPSVSLGGSGGGSNSLFSGSTPYEPPRTQGRNGLGHRQQLSDLWIPTQSQTSQTRASNMGHERSQSSQPTLSTILSSMPPPPVPTSAPRSPVEEISKRDSDSTLAAKMREIGSVNRSGSNRAQSLDMTSLTYAGYNKGHQQNHQNNQHTHNHRNSFHHNHQGHGQSVYSVGSFPGSSNARVNGSGGFSPPGSARSSLFPGTLEEQFYHGNDPTDELDRVISSLHLS</sequence>
<feature type="region of interest" description="Disordered" evidence="3">
    <location>
        <begin position="1162"/>
        <end position="1217"/>
    </location>
</feature>
<dbReference type="InterPro" id="IPR036612">
    <property type="entry name" value="KH_dom_type_1_sf"/>
</dbReference>
<proteinExistence type="predicted"/>
<feature type="region of interest" description="Disordered" evidence="3">
    <location>
        <begin position="1293"/>
        <end position="1312"/>
    </location>
</feature>
<dbReference type="InterPro" id="IPR004088">
    <property type="entry name" value="KH_dom_type_1"/>
</dbReference>
<keyword evidence="2" id="KW-0694">RNA-binding</keyword>
<keyword evidence="1" id="KW-0677">Repeat</keyword>
<feature type="domain" description="K Homology" evidence="4">
    <location>
        <begin position="869"/>
        <end position="937"/>
    </location>
</feature>
<feature type="domain" description="K Homology" evidence="4">
    <location>
        <begin position="288"/>
        <end position="564"/>
    </location>
</feature>
<feature type="compositionally biased region" description="Pro residues" evidence="3">
    <location>
        <begin position="336"/>
        <end position="353"/>
    </location>
</feature>
<feature type="region of interest" description="Disordered" evidence="3">
    <location>
        <begin position="336"/>
        <end position="481"/>
    </location>
</feature>
<dbReference type="GO" id="GO:0005737">
    <property type="term" value="C:cytoplasm"/>
    <property type="evidence" value="ECO:0007669"/>
    <property type="project" value="TreeGrafter"/>
</dbReference>
<evidence type="ECO:0000313" key="5">
    <source>
        <dbReference type="EMBL" id="CED84372.1"/>
    </source>
</evidence>
<protein>
    <submittedName>
        <fullName evidence="5">Cytoplasmic protein</fullName>
    </submittedName>
</protein>
<feature type="region of interest" description="Disordered" evidence="3">
    <location>
        <begin position="1253"/>
        <end position="1279"/>
    </location>
</feature>
<feature type="compositionally biased region" description="Polar residues" evidence="3">
    <location>
        <begin position="1162"/>
        <end position="1171"/>
    </location>
</feature>
<feature type="compositionally biased region" description="Low complexity" evidence="3">
    <location>
        <begin position="1253"/>
        <end position="1262"/>
    </location>
</feature>
<feature type="compositionally biased region" description="Basic residues" evidence="3">
    <location>
        <begin position="1263"/>
        <end position="1275"/>
    </location>
</feature>
<dbReference type="SMART" id="SM00322">
    <property type="entry name" value="KH"/>
    <property type="match status" value="3"/>
</dbReference>
<feature type="compositionally biased region" description="Polar residues" evidence="3">
    <location>
        <begin position="521"/>
        <end position="531"/>
    </location>
</feature>
<dbReference type="Pfam" id="PF00013">
    <property type="entry name" value="KH_1"/>
    <property type="match status" value="2"/>
</dbReference>
<dbReference type="InterPro" id="IPR056553">
    <property type="entry name" value="KH_Mug60-KHD4"/>
</dbReference>
<evidence type="ECO:0000259" key="4">
    <source>
        <dbReference type="SMART" id="SM00322"/>
    </source>
</evidence>
<feature type="compositionally biased region" description="Basic and acidic residues" evidence="3">
    <location>
        <begin position="1205"/>
        <end position="1215"/>
    </location>
</feature>